<dbReference type="PROSITE" id="PS00452">
    <property type="entry name" value="GUANYLATE_CYCLASE_1"/>
    <property type="match status" value="1"/>
</dbReference>
<evidence type="ECO:0000256" key="16">
    <source>
        <dbReference type="RuleBase" id="RU003431"/>
    </source>
</evidence>
<evidence type="ECO:0000256" key="10">
    <source>
        <dbReference type="ARBA" id="ARBA00023136"/>
    </source>
</evidence>
<evidence type="ECO:0000256" key="1">
    <source>
        <dbReference type="ARBA" id="ARBA00001436"/>
    </source>
</evidence>
<evidence type="ECO:0000256" key="9">
    <source>
        <dbReference type="ARBA" id="ARBA00023134"/>
    </source>
</evidence>
<dbReference type="InterPro" id="IPR000719">
    <property type="entry name" value="Prot_kinase_dom"/>
</dbReference>
<keyword evidence="9" id="KW-0342">GTP-binding</keyword>
<evidence type="ECO:0000256" key="14">
    <source>
        <dbReference type="ARBA" id="ARBA00023293"/>
    </source>
</evidence>
<dbReference type="InterPro" id="IPR001828">
    <property type="entry name" value="ANF_lig-bd_rcpt"/>
</dbReference>
<accession>A0A0N5AUR7</accession>
<dbReference type="CDD" id="cd06352">
    <property type="entry name" value="PBP1_NPR_GC-like"/>
    <property type="match status" value="1"/>
</dbReference>
<evidence type="ECO:0000256" key="6">
    <source>
        <dbReference type="ARBA" id="ARBA00022741"/>
    </source>
</evidence>
<evidence type="ECO:0000256" key="5">
    <source>
        <dbReference type="ARBA" id="ARBA00022729"/>
    </source>
</evidence>
<dbReference type="CDD" id="cd07302">
    <property type="entry name" value="CHD"/>
    <property type="match status" value="1"/>
</dbReference>
<reference evidence="21" key="1">
    <citation type="submission" date="2016-04" db="UniProtKB">
        <authorList>
            <consortium name="WormBaseParasite"/>
        </authorList>
    </citation>
    <scope>IDENTIFICATION</scope>
</reference>
<keyword evidence="17" id="KW-0175">Coiled coil</keyword>
<comment type="catalytic activity">
    <reaction evidence="1 16">
        <text>GTP = 3',5'-cyclic GMP + diphosphate</text>
        <dbReference type="Rhea" id="RHEA:13665"/>
        <dbReference type="ChEBI" id="CHEBI:33019"/>
        <dbReference type="ChEBI" id="CHEBI:37565"/>
        <dbReference type="ChEBI" id="CHEBI:57746"/>
        <dbReference type="EC" id="4.6.1.2"/>
    </reaction>
</comment>
<evidence type="ECO:0000259" key="18">
    <source>
        <dbReference type="PROSITE" id="PS50011"/>
    </source>
</evidence>
<evidence type="ECO:0000313" key="20">
    <source>
        <dbReference type="Proteomes" id="UP000046393"/>
    </source>
</evidence>
<dbReference type="InterPro" id="IPR001170">
    <property type="entry name" value="ANPR/GUC"/>
</dbReference>
<dbReference type="GO" id="GO:0009582">
    <property type="term" value="P:detection of abiotic stimulus"/>
    <property type="evidence" value="ECO:0007669"/>
    <property type="project" value="UniProtKB-ARBA"/>
</dbReference>
<dbReference type="SUPFAM" id="SSF55073">
    <property type="entry name" value="Nucleotide cyclase"/>
    <property type="match status" value="1"/>
</dbReference>
<dbReference type="GO" id="GO:0009581">
    <property type="term" value="P:detection of external stimulus"/>
    <property type="evidence" value="ECO:0007669"/>
    <property type="project" value="UniProtKB-ARBA"/>
</dbReference>
<evidence type="ECO:0000256" key="12">
    <source>
        <dbReference type="ARBA" id="ARBA00023180"/>
    </source>
</evidence>
<feature type="coiled-coil region" evidence="17">
    <location>
        <begin position="752"/>
        <end position="779"/>
    </location>
</feature>
<dbReference type="FunFam" id="3.30.70.1230:FF:000035">
    <property type="entry name" value="Guanylate cyclase"/>
    <property type="match status" value="1"/>
</dbReference>
<dbReference type="SUPFAM" id="SSF53822">
    <property type="entry name" value="Periplasmic binding protein-like I"/>
    <property type="match status" value="1"/>
</dbReference>
<feature type="domain" description="Guanylate cyclase" evidence="19">
    <location>
        <begin position="811"/>
        <end position="941"/>
    </location>
</feature>
<dbReference type="Pfam" id="PF07714">
    <property type="entry name" value="PK_Tyr_Ser-Thr"/>
    <property type="match status" value="1"/>
</dbReference>
<dbReference type="PROSITE" id="PS50011">
    <property type="entry name" value="PROTEIN_KINASE_DOM"/>
    <property type="match status" value="1"/>
</dbReference>
<dbReference type="SMART" id="SM00044">
    <property type="entry name" value="CYCc"/>
    <property type="match status" value="1"/>
</dbReference>
<keyword evidence="4" id="KW-0812">Transmembrane</keyword>
<dbReference type="GO" id="GO:0001653">
    <property type="term" value="F:peptide receptor activity"/>
    <property type="evidence" value="ECO:0007669"/>
    <property type="project" value="TreeGrafter"/>
</dbReference>
<dbReference type="GO" id="GO:0005524">
    <property type="term" value="F:ATP binding"/>
    <property type="evidence" value="ECO:0007669"/>
    <property type="project" value="InterPro"/>
</dbReference>
<dbReference type="InterPro" id="IPR028082">
    <property type="entry name" value="Peripla_BP_I"/>
</dbReference>
<evidence type="ECO:0000259" key="19">
    <source>
        <dbReference type="PROSITE" id="PS50125"/>
    </source>
</evidence>
<sequence length="1000" mass="112956">MGLSIMSEEIVQGIRFETTAPAIDIAIEEMHEQGLLTDVNFTVFYGGKYCTLLDLTTEALRLVTQQNISILFGPVSTAAAAVVSPILLHYDVPNILWGPAPKSEFGDKGAFPTTTFLIPTAYSFGMGLLAVCKEFQWNDIAFVYSTSPKDIVCIHIANEFELAMTSHEHRVTVNLKMMLNLNNDEYMNKVLSRIRDSVRVVFACLQNSEDMRKFMSVIHEHGMTNNEYVYISPNTYNYSGGKWNDGLDDVVEIAEKYFFFLGNIQNVNTNEIKVFNEKVLERSKLPPFNCQNCTSVSNYAYYLHDAVKFYLLRLNDILSDGSMDIDTEKLMNCSKTTFEGLTGTVEITENCDRIQQLYLLAVNPSRKLESYMTIKSGTTFYVESQTEEQAKAVWEYRGGERPLNKPICGFKNDECFHSELVWAPVKKRERAALMKLWQVSTQNLQRPKKLTESHRSLQSNALSESSVITDVDTFASGYEVYMYEGEKVFVKAHTKRIGELTKAQNLLMIGMKQLVSENLNPFVGLCLDNPLNVLSVWKYNDRGSLKDVFALKVPTNDVFFRYCLMKDLIEGIVAIHQSSFLKYHGRLTSECCLVSDRWQIRISDYGLEHMNFQEEQTNLGYKSLKVNLKIEVAELLWTAPELLRSKTTPTKASDIYSFGIICSEILTQQSAYNSLADEGDAEEIIYKIKRGRTPLTRPSLENNLIDCGQIFVRIISDCWSEDPDDRPSAGTVKALLHSVKLSNKRNLMDHMLAVLEEYAAELEDVVDQKNEEALQEKKKVDLLLYKILPKQIAEKLKFGETVEPEYYTEVTIFYSDIVSFTVLASKCTPMQVITVLNDLYTMFDSIIEEHDVYKVETIGDAYLCASGVPRRNEHNHGREIACMALAVVAQIKEFKVAHLNDEVVNVRIGIHTGPVTAGVVGLTMPRYCLFGDSVTIATKMESSGKPGKIQLSPKANDLLTKVLTGFKTEPRGEVLIQGRGVMETFWLLEADSRTTATTSG</sequence>
<comment type="subcellular location">
    <subcellularLocation>
        <location evidence="2">Membrane</location>
        <topology evidence="2">Single-pass type I membrane protein</topology>
    </subcellularLocation>
</comment>
<dbReference type="Proteomes" id="UP000046393">
    <property type="component" value="Unplaced"/>
</dbReference>
<proteinExistence type="inferred from homology"/>
<dbReference type="Gene3D" id="3.40.50.2300">
    <property type="match status" value="2"/>
</dbReference>
<dbReference type="STRING" id="451379.A0A0N5AUR7"/>
<keyword evidence="8" id="KW-1133">Transmembrane helix</keyword>
<dbReference type="InterPro" id="IPR050401">
    <property type="entry name" value="Cyclic_nucleotide_synthase"/>
</dbReference>
<evidence type="ECO:0000256" key="4">
    <source>
        <dbReference type="ARBA" id="ARBA00022692"/>
    </source>
</evidence>
<dbReference type="Pfam" id="PF00211">
    <property type="entry name" value="Guanylate_cyc"/>
    <property type="match status" value="1"/>
</dbReference>
<dbReference type="InterPro" id="IPR011009">
    <property type="entry name" value="Kinase-like_dom_sf"/>
</dbReference>
<dbReference type="AlphaFoldDB" id="A0A0N5AUR7"/>
<dbReference type="GO" id="GO:0005525">
    <property type="term" value="F:GTP binding"/>
    <property type="evidence" value="ECO:0007669"/>
    <property type="project" value="UniProtKB-KW"/>
</dbReference>
<keyword evidence="20" id="KW-1185">Reference proteome</keyword>
<evidence type="ECO:0000256" key="15">
    <source>
        <dbReference type="RuleBase" id="RU000405"/>
    </source>
</evidence>
<feature type="domain" description="Protein kinase" evidence="18">
    <location>
        <begin position="451"/>
        <end position="740"/>
    </location>
</feature>
<protein>
    <recommendedName>
        <fullName evidence="3 16">Guanylate cyclase</fullName>
        <ecNumber evidence="3 16">4.6.1.2</ecNumber>
    </recommendedName>
</protein>
<dbReference type="GO" id="GO:0043005">
    <property type="term" value="C:neuron projection"/>
    <property type="evidence" value="ECO:0007669"/>
    <property type="project" value="UniProtKB-ARBA"/>
</dbReference>
<dbReference type="Gene3D" id="1.10.510.10">
    <property type="entry name" value="Transferase(Phosphotransferase) domain 1"/>
    <property type="match status" value="1"/>
</dbReference>
<keyword evidence="13 15" id="KW-0456">Lyase</keyword>
<dbReference type="PANTHER" id="PTHR11920">
    <property type="entry name" value="GUANYLYL CYCLASE"/>
    <property type="match status" value="1"/>
</dbReference>
<dbReference type="PROSITE" id="PS50125">
    <property type="entry name" value="GUANYLATE_CYCLASE_2"/>
    <property type="match status" value="1"/>
</dbReference>
<evidence type="ECO:0000256" key="2">
    <source>
        <dbReference type="ARBA" id="ARBA00004479"/>
    </source>
</evidence>
<dbReference type="InterPro" id="IPR001054">
    <property type="entry name" value="A/G_cyclase"/>
</dbReference>
<dbReference type="GO" id="GO:0009266">
    <property type="term" value="P:response to temperature stimulus"/>
    <property type="evidence" value="ECO:0007669"/>
    <property type="project" value="UniProtKB-ARBA"/>
</dbReference>
<dbReference type="GO" id="GO:0004672">
    <property type="term" value="F:protein kinase activity"/>
    <property type="evidence" value="ECO:0007669"/>
    <property type="project" value="InterPro"/>
</dbReference>
<evidence type="ECO:0000256" key="17">
    <source>
        <dbReference type="SAM" id="Coils"/>
    </source>
</evidence>
<dbReference type="GO" id="GO:0004016">
    <property type="term" value="F:adenylate cyclase activity"/>
    <property type="evidence" value="ECO:0007669"/>
    <property type="project" value="TreeGrafter"/>
</dbReference>
<organism evidence="20 21">
    <name type="scientific">Syphacia muris</name>
    <dbReference type="NCBI Taxonomy" id="451379"/>
    <lineage>
        <taxon>Eukaryota</taxon>
        <taxon>Metazoa</taxon>
        <taxon>Ecdysozoa</taxon>
        <taxon>Nematoda</taxon>
        <taxon>Chromadorea</taxon>
        <taxon>Rhabditida</taxon>
        <taxon>Spirurina</taxon>
        <taxon>Oxyuridomorpha</taxon>
        <taxon>Oxyuroidea</taxon>
        <taxon>Oxyuridae</taxon>
        <taxon>Syphacia</taxon>
    </lineage>
</organism>
<evidence type="ECO:0000256" key="8">
    <source>
        <dbReference type="ARBA" id="ARBA00022989"/>
    </source>
</evidence>
<comment type="similarity">
    <text evidence="15">Belongs to the adenylyl cyclase class-4/guanylyl cyclase family.</text>
</comment>
<keyword evidence="14 16" id="KW-0141">cGMP biosynthesis</keyword>
<dbReference type="InterPro" id="IPR001245">
    <property type="entry name" value="Ser-Thr/Tyr_kinase_cat_dom"/>
</dbReference>
<keyword evidence="11" id="KW-0675">Receptor</keyword>
<evidence type="ECO:0000256" key="11">
    <source>
        <dbReference type="ARBA" id="ARBA00023170"/>
    </source>
</evidence>
<keyword evidence="6" id="KW-0547">Nucleotide-binding</keyword>
<dbReference type="PANTHER" id="PTHR11920:SF495">
    <property type="entry name" value="RECEPTOR-TYPE GUANYLATE CYCLASE GCY-7"/>
    <property type="match status" value="1"/>
</dbReference>
<dbReference type="InterPro" id="IPR029787">
    <property type="entry name" value="Nucleotide_cyclase"/>
</dbReference>
<dbReference type="InterPro" id="IPR018297">
    <property type="entry name" value="A/G_cyclase_CS"/>
</dbReference>
<evidence type="ECO:0000256" key="7">
    <source>
        <dbReference type="ARBA" id="ARBA00022842"/>
    </source>
</evidence>
<name>A0A0N5AUR7_9BILA</name>
<keyword evidence="10" id="KW-0472">Membrane</keyword>
<dbReference type="PRINTS" id="PR00255">
    <property type="entry name" value="NATPEPTIDER"/>
</dbReference>
<dbReference type="GO" id="GO:0004383">
    <property type="term" value="F:guanylate cyclase activity"/>
    <property type="evidence" value="ECO:0007669"/>
    <property type="project" value="UniProtKB-EC"/>
</dbReference>
<keyword evidence="7" id="KW-0460">Magnesium</keyword>
<dbReference type="GO" id="GO:0007168">
    <property type="term" value="P:receptor guanylyl cyclase signaling pathway"/>
    <property type="evidence" value="ECO:0007669"/>
    <property type="project" value="TreeGrafter"/>
</dbReference>
<dbReference type="SUPFAM" id="SSF56112">
    <property type="entry name" value="Protein kinase-like (PK-like)"/>
    <property type="match status" value="1"/>
</dbReference>
<dbReference type="Gene3D" id="3.30.70.1230">
    <property type="entry name" value="Nucleotide cyclase"/>
    <property type="match status" value="1"/>
</dbReference>
<dbReference type="GO" id="GO:0005886">
    <property type="term" value="C:plasma membrane"/>
    <property type="evidence" value="ECO:0007669"/>
    <property type="project" value="TreeGrafter"/>
</dbReference>
<evidence type="ECO:0000256" key="3">
    <source>
        <dbReference type="ARBA" id="ARBA00012202"/>
    </source>
</evidence>
<dbReference type="Pfam" id="PF01094">
    <property type="entry name" value="ANF_receptor"/>
    <property type="match status" value="1"/>
</dbReference>
<evidence type="ECO:0000256" key="13">
    <source>
        <dbReference type="ARBA" id="ARBA00023239"/>
    </source>
</evidence>
<dbReference type="GO" id="GO:0042330">
    <property type="term" value="P:taxis"/>
    <property type="evidence" value="ECO:0007669"/>
    <property type="project" value="UniProtKB-ARBA"/>
</dbReference>
<evidence type="ECO:0000313" key="21">
    <source>
        <dbReference type="WBParaSite" id="SMUV_0000860901-mRNA-1"/>
    </source>
</evidence>
<keyword evidence="5" id="KW-0732">Signal</keyword>
<dbReference type="GO" id="GO:0035556">
    <property type="term" value="P:intracellular signal transduction"/>
    <property type="evidence" value="ECO:0007669"/>
    <property type="project" value="InterPro"/>
</dbReference>
<keyword evidence="12" id="KW-0325">Glycoprotein</keyword>
<dbReference type="EC" id="4.6.1.2" evidence="3 16"/>
<dbReference type="WBParaSite" id="SMUV_0000860901-mRNA-1">
    <property type="protein sequence ID" value="SMUV_0000860901-mRNA-1"/>
    <property type="gene ID" value="SMUV_0000860901"/>
</dbReference>